<dbReference type="AlphaFoldDB" id="A0A5D3DRC5"/>
<proteinExistence type="predicted"/>
<dbReference type="Proteomes" id="UP000321947">
    <property type="component" value="Unassembled WGS sequence"/>
</dbReference>
<sequence>MTGLMLLFFKNVEEKNSGDKTEDKEETSNNEVKQGRARKLDEYDPFLDIHFALRKGTMSCTKHSVCNYVSSDNLSPQFRAFTARIDSTIIPKNIHAALECPKWKNAIMEEMKAFEKKKLWRFVLYPRDTKLWDVNGCSLSNTKQREHLTDTRPDQVEEVYMSPPPRFEVQFGQQKIYSDYCTFVWGNLITWRSKKQSVVARNSAEAKYQAMSLGICEELWLQKFLSDLY</sequence>
<keyword evidence="2" id="KW-0548">Nucleotidyltransferase</keyword>
<feature type="compositionally biased region" description="Basic and acidic residues" evidence="1">
    <location>
        <begin position="16"/>
        <end position="27"/>
    </location>
</feature>
<reference evidence="2 3" key="1">
    <citation type="submission" date="2019-08" db="EMBL/GenBank/DDBJ databases">
        <title>Draft genome sequences of two oriental melons (Cucumis melo L. var makuwa).</title>
        <authorList>
            <person name="Kwon S.-Y."/>
        </authorList>
    </citation>
    <scope>NUCLEOTIDE SEQUENCE [LARGE SCALE GENOMIC DNA]</scope>
    <source>
        <strain evidence="3">cv. Chang Bougi</strain>
        <tissue evidence="2">Leaf</tissue>
    </source>
</reference>
<keyword evidence="2" id="KW-0695">RNA-directed DNA polymerase</keyword>
<comment type="caution">
    <text evidence="2">The sequence shown here is derived from an EMBL/GenBank/DDBJ whole genome shotgun (WGS) entry which is preliminary data.</text>
</comment>
<dbReference type="EMBL" id="SSTD01003661">
    <property type="protein sequence ID" value="TYK25850.1"/>
    <property type="molecule type" value="Genomic_DNA"/>
</dbReference>
<protein>
    <submittedName>
        <fullName evidence="2">Reverse transcriptase</fullName>
    </submittedName>
</protein>
<evidence type="ECO:0000313" key="2">
    <source>
        <dbReference type="EMBL" id="TYK25850.1"/>
    </source>
</evidence>
<gene>
    <name evidence="2" type="ORF">E5676_scaffold436G00620</name>
</gene>
<evidence type="ECO:0000313" key="3">
    <source>
        <dbReference type="Proteomes" id="UP000321947"/>
    </source>
</evidence>
<keyword evidence="2" id="KW-0808">Transferase</keyword>
<feature type="region of interest" description="Disordered" evidence="1">
    <location>
        <begin position="16"/>
        <end position="36"/>
    </location>
</feature>
<dbReference type="PANTHER" id="PTHR11439:SF463">
    <property type="entry name" value="REVERSE TRANSCRIPTASE TY1_COPIA-TYPE DOMAIN-CONTAINING PROTEIN"/>
    <property type="match status" value="1"/>
</dbReference>
<accession>A0A5D3DRC5</accession>
<evidence type="ECO:0000256" key="1">
    <source>
        <dbReference type="SAM" id="MobiDB-lite"/>
    </source>
</evidence>
<organism evidence="2 3">
    <name type="scientific">Cucumis melo var. makuwa</name>
    <name type="common">Oriental melon</name>
    <dbReference type="NCBI Taxonomy" id="1194695"/>
    <lineage>
        <taxon>Eukaryota</taxon>
        <taxon>Viridiplantae</taxon>
        <taxon>Streptophyta</taxon>
        <taxon>Embryophyta</taxon>
        <taxon>Tracheophyta</taxon>
        <taxon>Spermatophyta</taxon>
        <taxon>Magnoliopsida</taxon>
        <taxon>eudicotyledons</taxon>
        <taxon>Gunneridae</taxon>
        <taxon>Pentapetalae</taxon>
        <taxon>rosids</taxon>
        <taxon>fabids</taxon>
        <taxon>Cucurbitales</taxon>
        <taxon>Cucurbitaceae</taxon>
        <taxon>Benincaseae</taxon>
        <taxon>Cucumis</taxon>
    </lineage>
</organism>
<dbReference type="GO" id="GO:0003964">
    <property type="term" value="F:RNA-directed DNA polymerase activity"/>
    <property type="evidence" value="ECO:0007669"/>
    <property type="project" value="UniProtKB-KW"/>
</dbReference>
<name>A0A5D3DRC5_CUCMM</name>
<dbReference type="PANTHER" id="PTHR11439">
    <property type="entry name" value="GAG-POL-RELATED RETROTRANSPOSON"/>
    <property type="match status" value="1"/>
</dbReference>
<dbReference type="CDD" id="cd09272">
    <property type="entry name" value="RNase_HI_RT_Ty1"/>
    <property type="match status" value="1"/>
</dbReference>